<protein>
    <submittedName>
        <fullName evidence="2">Uncharacterized protein</fullName>
    </submittedName>
</protein>
<feature type="region of interest" description="Disordered" evidence="1">
    <location>
        <begin position="1"/>
        <end position="45"/>
    </location>
</feature>
<dbReference type="RefSeq" id="WP_250918671.1">
    <property type="nucleotide sequence ID" value="NZ_JAMQAW010000007.1"/>
</dbReference>
<evidence type="ECO:0000313" key="2">
    <source>
        <dbReference type="EMBL" id="MCM2388332.1"/>
    </source>
</evidence>
<evidence type="ECO:0000256" key="1">
    <source>
        <dbReference type="SAM" id="MobiDB-lite"/>
    </source>
</evidence>
<name>A0ABT0UI76_9ACTN</name>
<feature type="compositionally biased region" description="Basic and acidic residues" evidence="1">
    <location>
        <begin position="26"/>
        <end position="45"/>
    </location>
</feature>
<organism evidence="2 3">
    <name type="scientific">Streptomyces albipurpureus</name>
    <dbReference type="NCBI Taxonomy" id="2897419"/>
    <lineage>
        <taxon>Bacteria</taxon>
        <taxon>Bacillati</taxon>
        <taxon>Actinomycetota</taxon>
        <taxon>Actinomycetes</taxon>
        <taxon>Kitasatosporales</taxon>
        <taxon>Streptomycetaceae</taxon>
        <taxon>Streptomyces</taxon>
    </lineage>
</organism>
<proteinExistence type="predicted"/>
<accession>A0ABT0UI76</accession>
<dbReference type="EMBL" id="JAMQAW010000007">
    <property type="protein sequence ID" value="MCM2388332.1"/>
    <property type="molecule type" value="Genomic_DNA"/>
</dbReference>
<sequence>MADSERSQDPDDELPEPWNQDDNPEEAAREESTADQRDHDEPDRGIASRQFWNRLVIEIMSNLVTDLLLELIKSSGG</sequence>
<gene>
    <name evidence="2" type="ORF">NBG84_08475</name>
</gene>
<keyword evidence="3" id="KW-1185">Reference proteome</keyword>
<dbReference type="Proteomes" id="UP001431429">
    <property type="component" value="Unassembled WGS sequence"/>
</dbReference>
<evidence type="ECO:0000313" key="3">
    <source>
        <dbReference type="Proteomes" id="UP001431429"/>
    </source>
</evidence>
<comment type="caution">
    <text evidence="2">The sequence shown here is derived from an EMBL/GenBank/DDBJ whole genome shotgun (WGS) entry which is preliminary data.</text>
</comment>
<reference evidence="2" key="1">
    <citation type="submission" date="2022-06" db="EMBL/GenBank/DDBJ databases">
        <title>Genome public.</title>
        <authorList>
            <person name="Sun Q."/>
        </authorList>
    </citation>
    <scope>NUCLEOTIDE SEQUENCE</scope>
    <source>
        <strain evidence="2">CWNU-1</strain>
    </source>
</reference>